<dbReference type="EMBL" id="JAUNQW010000001">
    <property type="protein sequence ID" value="MDO5456776.1"/>
    <property type="molecule type" value="Genomic_DNA"/>
</dbReference>
<evidence type="ECO:0000313" key="4">
    <source>
        <dbReference type="Proteomes" id="UP001171751"/>
    </source>
</evidence>
<comment type="caution">
    <text evidence="3">The sequence shown here is derived from an EMBL/GenBank/DDBJ whole genome shotgun (WGS) entry which is preliminary data.</text>
</comment>
<sequence length="575" mass="63665">MSGINVQKLLCLKGSGILTTNGGNKMSLDVNKLFNRRNNQRFNRMVVGDVPERLRLSRPDHIAVEALPGAYAYSTNQKMTYQDFDWMANQVANRLREAGLQRGDRVLFVTDNSSEALSAKFGVAKAGLVNVPVNPKLAADVMEHIIQLTDPAYVIIDNIYEKRFVDLFASCGLAMNVSLPLSDSGSQADHEFADWLEGASTTAPEVDLHSDDIWEILFTSGTTAMPKGAMISHTYSYLAGYNYGMHFSRGLDQPSQYKILSSLPVIYHVADHTLTFSAFFHGGSLVLGRRHDARQMAAAITDYQPTALWSGSANLLESIVEAYDKDPASYDFESLTSVLYGYSALQVATHYRLLEICSDRLQLWNSFAQTEVIAGTRFYNLENEDLYLADAGLVNHVGSADPSLAMKIVDEKGREIQTPEVAGQAVYQSPVAFSGYYKNETATQDAVKNGWFQSGDSVYRREEGLYVMKGRIKDMIKTNGESVSASRVEAVLSGHPGVDQVAVIGLPDEVLGERVTAVVVKKADSEWEEDELISYGRKFLASFETPRRIIVTDQLPESVGGKIQKYKLVEQFKED</sequence>
<evidence type="ECO:0000259" key="2">
    <source>
        <dbReference type="Pfam" id="PF13193"/>
    </source>
</evidence>
<dbReference type="InterPro" id="IPR000873">
    <property type="entry name" value="AMP-dep_synth/lig_dom"/>
</dbReference>
<evidence type="ECO:0000313" key="3">
    <source>
        <dbReference type="EMBL" id="MDO5456776.1"/>
    </source>
</evidence>
<protein>
    <submittedName>
        <fullName evidence="3">AMP-binding protein</fullName>
    </submittedName>
</protein>
<reference evidence="3" key="1">
    <citation type="submission" date="2023-07" db="EMBL/GenBank/DDBJ databases">
        <title>Between Cages and Wild: Unraveling the Impact of Captivity on Animal Microbiomes and Antimicrobial Resistance.</title>
        <authorList>
            <person name="Schmartz G.P."/>
            <person name="Rehner J."/>
            <person name="Schuff M.J."/>
            <person name="Becker S.L."/>
            <person name="Kravczyk M."/>
            <person name="Gurevich A."/>
            <person name="Francke R."/>
            <person name="Mueller R."/>
            <person name="Keller V."/>
            <person name="Keller A."/>
        </authorList>
    </citation>
    <scope>NUCLEOTIDE SEQUENCE</scope>
    <source>
        <strain evidence="3">S39M_St_73</strain>
    </source>
</reference>
<dbReference type="GO" id="GO:0016878">
    <property type="term" value="F:acid-thiol ligase activity"/>
    <property type="evidence" value="ECO:0007669"/>
    <property type="project" value="UniProtKB-ARBA"/>
</dbReference>
<dbReference type="Pfam" id="PF00501">
    <property type="entry name" value="AMP-binding"/>
    <property type="match status" value="1"/>
</dbReference>
<dbReference type="InterPro" id="IPR042099">
    <property type="entry name" value="ANL_N_sf"/>
</dbReference>
<dbReference type="Gene3D" id="3.40.50.12780">
    <property type="entry name" value="N-terminal domain of ligase-like"/>
    <property type="match status" value="1"/>
</dbReference>
<dbReference type="Pfam" id="PF13193">
    <property type="entry name" value="AMP-binding_C"/>
    <property type="match status" value="1"/>
</dbReference>
<feature type="domain" description="AMP-binding enzyme C-terminal" evidence="2">
    <location>
        <begin position="488"/>
        <end position="562"/>
    </location>
</feature>
<organism evidence="3 4">
    <name type="scientific">Atopococcus tabaci</name>
    <dbReference type="NCBI Taxonomy" id="269774"/>
    <lineage>
        <taxon>Bacteria</taxon>
        <taxon>Bacillati</taxon>
        <taxon>Bacillota</taxon>
        <taxon>Bacilli</taxon>
        <taxon>Lactobacillales</taxon>
        <taxon>Carnobacteriaceae</taxon>
        <taxon>Atopococcus</taxon>
    </lineage>
</organism>
<accession>A0AA43RJR3</accession>
<name>A0AA43RJR3_9LACT</name>
<gene>
    <name evidence="3" type="ORF">Q4F26_00385</name>
</gene>
<feature type="domain" description="AMP-dependent synthetase/ligase" evidence="1">
    <location>
        <begin position="61"/>
        <end position="437"/>
    </location>
</feature>
<evidence type="ECO:0000259" key="1">
    <source>
        <dbReference type="Pfam" id="PF00501"/>
    </source>
</evidence>
<dbReference type="PANTHER" id="PTHR43767">
    <property type="entry name" value="LONG-CHAIN-FATTY-ACID--COA LIGASE"/>
    <property type="match status" value="1"/>
</dbReference>
<dbReference type="Proteomes" id="UP001171751">
    <property type="component" value="Unassembled WGS sequence"/>
</dbReference>
<dbReference type="AlphaFoldDB" id="A0AA43RJR3"/>
<dbReference type="SUPFAM" id="SSF56801">
    <property type="entry name" value="Acetyl-CoA synthetase-like"/>
    <property type="match status" value="1"/>
</dbReference>
<dbReference type="PANTHER" id="PTHR43767:SF1">
    <property type="entry name" value="NONRIBOSOMAL PEPTIDE SYNTHASE PES1 (EUROFUNG)-RELATED"/>
    <property type="match status" value="1"/>
</dbReference>
<dbReference type="Gene3D" id="3.30.300.30">
    <property type="match status" value="1"/>
</dbReference>
<dbReference type="InterPro" id="IPR050237">
    <property type="entry name" value="ATP-dep_AMP-bd_enzyme"/>
</dbReference>
<dbReference type="InterPro" id="IPR045851">
    <property type="entry name" value="AMP-bd_C_sf"/>
</dbReference>
<proteinExistence type="predicted"/>
<keyword evidence="4" id="KW-1185">Reference proteome</keyword>
<dbReference type="InterPro" id="IPR025110">
    <property type="entry name" value="AMP-bd_C"/>
</dbReference>